<dbReference type="RefSeq" id="WP_196270619.1">
    <property type="nucleotide sequence ID" value="NZ_JADQDO010000002.1"/>
</dbReference>
<dbReference type="Pfam" id="PF02120">
    <property type="entry name" value="Flg_hook"/>
    <property type="match status" value="1"/>
</dbReference>
<feature type="compositionally biased region" description="Basic and acidic residues" evidence="1">
    <location>
        <begin position="416"/>
        <end position="425"/>
    </location>
</feature>
<dbReference type="InterPro" id="IPR021136">
    <property type="entry name" value="Flagellar_hook_control-like_C"/>
</dbReference>
<protein>
    <submittedName>
        <fullName evidence="3">Flagellar hook-length control protein FliK</fullName>
    </submittedName>
</protein>
<evidence type="ECO:0000313" key="4">
    <source>
        <dbReference type="Proteomes" id="UP000599312"/>
    </source>
</evidence>
<dbReference type="Gene3D" id="3.30.750.140">
    <property type="match status" value="1"/>
</dbReference>
<dbReference type="AlphaFoldDB" id="A0A931FM05"/>
<reference evidence="3" key="1">
    <citation type="submission" date="2020-11" db="EMBL/GenBank/DDBJ databases">
        <authorList>
            <person name="Kim M.K."/>
        </authorList>
    </citation>
    <scope>NUCLEOTIDE SEQUENCE</scope>
    <source>
        <strain evidence="3">BT350</strain>
    </source>
</reference>
<feature type="compositionally biased region" description="Basic and acidic residues" evidence="1">
    <location>
        <begin position="87"/>
        <end position="99"/>
    </location>
</feature>
<comment type="caution">
    <text evidence="3">The sequence shown here is derived from an EMBL/GenBank/DDBJ whole genome shotgun (WGS) entry which is preliminary data.</text>
</comment>
<dbReference type="Proteomes" id="UP000599312">
    <property type="component" value="Unassembled WGS sequence"/>
</dbReference>
<accession>A0A931FM05</accession>
<feature type="region of interest" description="Disordered" evidence="1">
    <location>
        <begin position="1"/>
        <end position="36"/>
    </location>
</feature>
<feature type="region of interest" description="Disordered" evidence="1">
    <location>
        <begin position="385"/>
        <end position="454"/>
    </location>
</feature>
<dbReference type="InterPro" id="IPR038610">
    <property type="entry name" value="FliK-like_C_sf"/>
</dbReference>
<dbReference type="CDD" id="cd17470">
    <property type="entry name" value="T3SS_Flik_C"/>
    <property type="match status" value="1"/>
</dbReference>
<keyword evidence="3" id="KW-0969">Cilium</keyword>
<name>A0A931FM05_9HYPH</name>
<gene>
    <name evidence="3" type="ORF">I2H38_04375</name>
</gene>
<feature type="compositionally biased region" description="Polar residues" evidence="1">
    <location>
        <begin position="52"/>
        <end position="62"/>
    </location>
</feature>
<dbReference type="EMBL" id="JADQDO010000002">
    <property type="protein sequence ID" value="MBF9232609.1"/>
    <property type="molecule type" value="Genomic_DNA"/>
</dbReference>
<evidence type="ECO:0000313" key="3">
    <source>
        <dbReference type="EMBL" id="MBF9232609.1"/>
    </source>
</evidence>
<feature type="domain" description="Flagellar hook-length control protein-like C-terminal" evidence="2">
    <location>
        <begin position="317"/>
        <end position="380"/>
    </location>
</feature>
<keyword evidence="4" id="KW-1185">Reference proteome</keyword>
<proteinExistence type="predicted"/>
<evidence type="ECO:0000256" key="1">
    <source>
        <dbReference type="SAM" id="MobiDB-lite"/>
    </source>
</evidence>
<feature type="compositionally biased region" description="Low complexity" evidence="1">
    <location>
        <begin position="394"/>
        <end position="411"/>
    </location>
</feature>
<sequence>MNKLDTFLQNASRRTDTLPMKSNSQSGDNSEGASNGADALAFSALLEDLSASSTAGRDTMPSTEEELARSVGLSLDSGIAKSASGDTTRRSPETRDDKPAWGAETVATRADWADTALLGRVLSITTQPLPVDQIDAAQRSVQSGPSRTTTDSAASLLDLLQPQSEGGDAADHLLNLSNTSRQKASVLHQETHFKPVTSAGGLFEGRSASDDGPMPGASAWNRARSQDQTAPDDAFSAKSAVASQSRNRGDSLLTAVAMGDRESVEPSPSNSIPHRIANAIIGGAERTSAQLEVQSRQTDLFPTLATMRPSEAAVRVLNIQLHPVELGLVTVKMRLSGEKLEMELHVSSDETAQILRRDSEKLSSLLRTAGYRPDSLTIHTAGVDVSQQDSSFGQRQQSTHQSQSQSDSFQQGATGSDERSRKQAQDSDAGSPRALKDETDEIASPGRGNGGLYL</sequence>
<keyword evidence="3" id="KW-0966">Cell projection</keyword>
<evidence type="ECO:0000259" key="2">
    <source>
        <dbReference type="Pfam" id="PF02120"/>
    </source>
</evidence>
<feature type="compositionally biased region" description="Polar residues" evidence="1">
    <location>
        <begin position="20"/>
        <end position="33"/>
    </location>
</feature>
<feature type="region of interest" description="Disordered" evidence="1">
    <location>
        <begin position="52"/>
        <end position="101"/>
    </location>
</feature>
<organism evidence="3 4">
    <name type="scientific">Microvirga alba</name>
    <dbReference type="NCBI Taxonomy" id="2791025"/>
    <lineage>
        <taxon>Bacteria</taxon>
        <taxon>Pseudomonadati</taxon>
        <taxon>Pseudomonadota</taxon>
        <taxon>Alphaproteobacteria</taxon>
        <taxon>Hyphomicrobiales</taxon>
        <taxon>Methylobacteriaceae</taxon>
        <taxon>Microvirga</taxon>
    </lineage>
</organism>
<keyword evidence="3" id="KW-0282">Flagellum</keyword>
<feature type="region of interest" description="Disordered" evidence="1">
    <location>
        <begin position="197"/>
        <end position="247"/>
    </location>
</feature>